<protein>
    <submittedName>
        <fullName evidence="1">Uncharacterized protein</fullName>
    </submittedName>
</protein>
<evidence type="ECO:0000313" key="2">
    <source>
        <dbReference type="Proteomes" id="UP001157946"/>
    </source>
</evidence>
<dbReference type="Proteomes" id="UP001157946">
    <property type="component" value="Unassembled WGS sequence"/>
</dbReference>
<evidence type="ECO:0000313" key="1">
    <source>
        <dbReference type="EMBL" id="SMP14226.1"/>
    </source>
</evidence>
<organism evidence="1 2">
    <name type="scientific">Laceyella tengchongensis</name>
    <dbReference type="NCBI Taxonomy" id="574699"/>
    <lineage>
        <taxon>Bacteria</taxon>
        <taxon>Bacillati</taxon>
        <taxon>Bacillota</taxon>
        <taxon>Bacilli</taxon>
        <taxon>Bacillales</taxon>
        <taxon>Thermoactinomycetaceae</taxon>
        <taxon>Laceyella</taxon>
    </lineage>
</organism>
<sequence length="108" mass="12628">MIHPVDLFVDHLMHLDSLPFERLEHKTFAGASFFYIQVEGQSDQKQVESFIEKEAARFTEGTAWQAAFSFVRHSERRGLIYRFQLSVPNEKSFCCGNQCPHCILYRNL</sequence>
<dbReference type="AlphaFoldDB" id="A0AA46AER2"/>
<reference evidence="1" key="1">
    <citation type="submission" date="2017-05" db="EMBL/GenBank/DDBJ databases">
        <authorList>
            <person name="Varghese N."/>
            <person name="Submissions S."/>
        </authorList>
    </citation>
    <scope>NUCLEOTIDE SEQUENCE</scope>
    <source>
        <strain evidence="1">DSM 45262</strain>
    </source>
</reference>
<accession>A0AA46AER2</accession>
<comment type="caution">
    <text evidence="1">The sequence shown here is derived from an EMBL/GenBank/DDBJ whole genome shotgun (WGS) entry which is preliminary data.</text>
</comment>
<dbReference type="EMBL" id="FXTU01000002">
    <property type="protein sequence ID" value="SMP14226.1"/>
    <property type="molecule type" value="Genomic_DNA"/>
</dbReference>
<dbReference type="RefSeq" id="WP_102993120.1">
    <property type="nucleotide sequence ID" value="NZ_FXTU01000002.1"/>
</dbReference>
<keyword evidence="2" id="KW-1185">Reference proteome</keyword>
<gene>
    <name evidence="1" type="ORF">SAMN06265361_102558</name>
</gene>
<name>A0AA46AER2_9BACL</name>
<proteinExistence type="predicted"/>